<evidence type="ECO:0000313" key="3">
    <source>
        <dbReference type="Proteomes" id="UP000003163"/>
    </source>
</evidence>
<evidence type="ECO:0000256" key="1">
    <source>
        <dbReference type="SAM" id="SignalP"/>
    </source>
</evidence>
<feature type="signal peptide" evidence="1">
    <location>
        <begin position="1"/>
        <end position="20"/>
    </location>
</feature>
<sequence>MGFTERIIFLHIFWVFKIRSMFLLETITEENEECSNEIEQTKKTKRMMYKNKNKSQYESFISSINYKYEQMYIENQNYQKCIKVLDESFENVMKSVNFYNLWIIKETEILYESFSENIKTKNQDAVFEQIQNIDRIFLSRKQELRKDIANLTRLYQEFHNLYILINKKNIKFGAELALKVCSNDKIIREDSKKNKKN</sequence>
<dbReference type="VEuPathDB" id="MicrosporidiaDB:EDEG_02293"/>
<reference evidence="2 3" key="1">
    <citation type="submission" date="2011-08" db="EMBL/GenBank/DDBJ databases">
        <authorList>
            <person name="Liu Z.J."/>
            <person name="Shi F.L."/>
            <person name="Lu J.Q."/>
            <person name="Li M."/>
            <person name="Wang Z.L."/>
        </authorList>
    </citation>
    <scope>NUCLEOTIDE SEQUENCE [LARGE SCALE GENOMIC DNA]</scope>
    <source>
        <strain evidence="2 3">USNM 41457</strain>
    </source>
</reference>
<organism evidence="2 3">
    <name type="scientific">Edhazardia aedis (strain USNM 41457)</name>
    <name type="common">Microsporidian parasite</name>
    <dbReference type="NCBI Taxonomy" id="1003232"/>
    <lineage>
        <taxon>Eukaryota</taxon>
        <taxon>Fungi</taxon>
        <taxon>Fungi incertae sedis</taxon>
        <taxon>Microsporidia</taxon>
        <taxon>Edhazardia</taxon>
    </lineage>
</organism>
<evidence type="ECO:0000313" key="2">
    <source>
        <dbReference type="EMBL" id="EJW03361.1"/>
    </source>
</evidence>
<protein>
    <submittedName>
        <fullName evidence="2">Uncharacterized protein</fullName>
    </submittedName>
</protein>
<dbReference type="EMBL" id="AFBI03000039">
    <property type="protein sequence ID" value="EJW03361.1"/>
    <property type="molecule type" value="Genomic_DNA"/>
</dbReference>
<feature type="chain" id="PRO_5003821877" evidence="1">
    <location>
        <begin position="21"/>
        <end position="197"/>
    </location>
</feature>
<dbReference type="HOGENOM" id="CLU_1384148_0_0_1"/>
<accession>J9D6D2</accession>
<gene>
    <name evidence="2" type="ORF">EDEG_02293</name>
</gene>
<proteinExistence type="predicted"/>
<dbReference type="Proteomes" id="UP000003163">
    <property type="component" value="Unassembled WGS sequence"/>
</dbReference>
<comment type="caution">
    <text evidence="2">The sequence shown here is derived from an EMBL/GenBank/DDBJ whole genome shotgun (WGS) entry which is preliminary data.</text>
</comment>
<reference evidence="3" key="2">
    <citation type="submission" date="2015-07" db="EMBL/GenBank/DDBJ databases">
        <title>Contrasting host-pathogen interactions and genome evolution in two generalist and specialist microsporidian pathogens of mosquitoes.</title>
        <authorList>
            <consortium name="The Broad Institute Genomics Platform"/>
            <consortium name="The Broad Institute Genome Sequencing Center for Infectious Disease"/>
            <person name="Cuomo C.A."/>
            <person name="Sanscrainte N.D."/>
            <person name="Goldberg J.M."/>
            <person name="Heiman D."/>
            <person name="Young S."/>
            <person name="Zeng Q."/>
            <person name="Becnel J.J."/>
            <person name="Birren B.W."/>
        </authorList>
    </citation>
    <scope>NUCLEOTIDE SEQUENCE [LARGE SCALE GENOMIC DNA]</scope>
    <source>
        <strain evidence="3">USNM 41457</strain>
    </source>
</reference>
<name>J9D6D2_EDHAE</name>
<dbReference type="InParanoid" id="J9D6D2"/>
<dbReference type="AlphaFoldDB" id="J9D6D2"/>
<keyword evidence="1" id="KW-0732">Signal</keyword>
<keyword evidence="3" id="KW-1185">Reference proteome</keyword>